<dbReference type="SUPFAM" id="SSF51621">
    <property type="entry name" value="Phosphoenolpyruvate/pyruvate domain"/>
    <property type="match status" value="1"/>
</dbReference>
<keyword evidence="2" id="KW-0479">Metal-binding</keyword>
<dbReference type="InterPro" id="IPR040442">
    <property type="entry name" value="Pyrv_kinase-like_dom_sf"/>
</dbReference>
<comment type="caution">
    <text evidence="5">The sequence shown here is derived from an EMBL/GenBank/DDBJ whole genome shotgun (WGS) entry which is preliminary data.</text>
</comment>
<dbReference type="GO" id="GO:0016829">
    <property type="term" value="F:lyase activity"/>
    <property type="evidence" value="ECO:0007669"/>
    <property type="project" value="UniProtKB-KW"/>
</dbReference>
<evidence type="ECO:0000313" key="5">
    <source>
        <dbReference type="EMBL" id="MCI0754817.1"/>
    </source>
</evidence>
<feature type="domain" description="HpcH/HpaI aldolase/citrate lyase" evidence="4">
    <location>
        <begin position="25"/>
        <end position="239"/>
    </location>
</feature>
<organism evidence="5 6">
    <name type="scientific">Teichococcus vastitatis</name>
    <dbReference type="NCBI Taxonomy" id="2307076"/>
    <lineage>
        <taxon>Bacteria</taxon>
        <taxon>Pseudomonadati</taxon>
        <taxon>Pseudomonadota</taxon>
        <taxon>Alphaproteobacteria</taxon>
        <taxon>Acetobacterales</taxon>
        <taxon>Roseomonadaceae</taxon>
        <taxon>Roseomonas</taxon>
    </lineage>
</organism>
<evidence type="ECO:0000256" key="2">
    <source>
        <dbReference type="ARBA" id="ARBA00022723"/>
    </source>
</evidence>
<dbReference type="InterPro" id="IPR015813">
    <property type="entry name" value="Pyrv/PenolPyrv_kinase-like_dom"/>
</dbReference>
<dbReference type="Pfam" id="PF03328">
    <property type="entry name" value="HpcH_HpaI"/>
    <property type="match status" value="1"/>
</dbReference>
<keyword evidence="6" id="KW-1185">Reference proteome</keyword>
<dbReference type="Proteomes" id="UP001201985">
    <property type="component" value="Unassembled WGS sequence"/>
</dbReference>
<dbReference type="Gene3D" id="3.20.20.60">
    <property type="entry name" value="Phosphoenolpyruvate-binding domains"/>
    <property type="match status" value="1"/>
</dbReference>
<name>A0ABS9W6F2_9PROT</name>
<accession>A0ABS9W6F2</accession>
<reference evidence="5 6" key="1">
    <citation type="submission" date="2022-03" db="EMBL/GenBank/DDBJ databases">
        <title>Complete genome analysis of Roseomonas KG 17.1 : a prolific producer of plant growth promoters.</title>
        <authorList>
            <person name="Saadouli I."/>
            <person name="Najjari A."/>
            <person name="Mosbah A."/>
            <person name="Ouzari H.I."/>
        </authorList>
    </citation>
    <scope>NUCLEOTIDE SEQUENCE [LARGE SCALE GENOMIC DNA]</scope>
    <source>
        <strain evidence="5 6">KG17-1</strain>
    </source>
</reference>
<protein>
    <submittedName>
        <fullName evidence="5">Aldolase/citrate lyase family protein</fullName>
    </submittedName>
</protein>
<evidence type="ECO:0000256" key="1">
    <source>
        <dbReference type="ARBA" id="ARBA00005568"/>
    </source>
</evidence>
<evidence type="ECO:0000313" key="6">
    <source>
        <dbReference type="Proteomes" id="UP001201985"/>
    </source>
</evidence>
<gene>
    <name evidence="5" type="ORF">MON41_13750</name>
</gene>
<dbReference type="InterPro" id="IPR050251">
    <property type="entry name" value="HpcH-HpaI_aldolase"/>
</dbReference>
<keyword evidence="3 5" id="KW-0456">Lyase</keyword>
<dbReference type="PANTHER" id="PTHR30502:SF0">
    <property type="entry name" value="PHOSPHOENOLPYRUVATE CARBOXYLASE FAMILY PROTEIN"/>
    <property type="match status" value="1"/>
</dbReference>
<proteinExistence type="inferred from homology"/>
<dbReference type="PANTHER" id="PTHR30502">
    <property type="entry name" value="2-KETO-3-DEOXY-L-RHAMNONATE ALDOLASE"/>
    <property type="match status" value="1"/>
</dbReference>
<dbReference type="EMBL" id="JALBUU010000007">
    <property type="protein sequence ID" value="MCI0754817.1"/>
    <property type="molecule type" value="Genomic_DNA"/>
</dbReference>
<evidence type="ECO:0000256" key="3">
    <source>
        <dbReference type="ARBA" id="ARBA00023239"/>
    </source>
</evidence>
<dbReference type="InterPro" id="IPR005000">
    <property type="entry name" value="Aldolase/citrate-lyase_domain"/>
</dbReference>
<sequence length="253" mass="27270">MNDIIQRRRAEKRAVLNGWLSIPSGVTAEIMARAGWDTLTIDLQHGLIDLQCAIQMLQAVGTEHTLPLARPAWNEPGQIMKLLDAGAMGIICPMVNTAEEARRLVAACRYAPLGERSFGPVRASLVHGPGYWKAANDTILVLAMIETRRALENLDEILAVEGLDGVYVGPADLGLSLFGDPNSESEDERAIAAIAGVREKAQAAGKIAALHNLTPDHARRMAGQGWDFVTCGSDMRTLIEGAAANIRRFNTPA</sequence>
<dbReference type="RefSeq" id="WP_241793117.1">
    <property type="nucleotide sequence ID" value="NZ_JALBUU010000007.1"/>
</dbReference>
<evidence type="ECO:0000259" key="4">
    <source>
        <dbReference type="Pfam" id="PF03328"/>
    </source>
</evidence>
<comment type="similarity">
    <text evidence="1">Belongs to the HpcH/HpaI aldolase family.</text>
</comment>